<evidence type="ECO:0000256" key="4">
    <source>
        <dbReference type="ARBA" id="ARBA00022989"/>
    </source>
</evidence>
<dbReference type="InterPro" id="IPR050920">
    <property type="entry name" value="Nematode_rcpt-like_delta"/>
</dbReference>
<keyword evidence="4 6" id="KW-1133">Transmembrane helix</keyword>
<dbReference type="PANTHER" id="PTHR22945">
    <property type="entry name" value="SERPENTINE RECEPTOR, CLASS D DELTA"/>
    <property type="match status" value="1"/>
</dbReference>
<dbReference type="PANTHER" id="PTHR22945:SF40">
    <property type="entry name" value="SERPENTINE RECEPTOR, CLASS D (DELTA)-RELATED"/>
    <property type="match status" value="1"/>
</dbReference>
<evidence type="ECO:0000313" key="8">
    <source>
        <dbReference type="Proteomes" id="UP001432027"/>
    </source>
</evidence>
<evidence type="ECO:0008006" key="9">
    <source>
        <dbReference type="Google" id="ProtNLM"/>
    </source>
</evidence>
<feature type="non-terminal residue" evidence="7">
    <location>
        <position position="126"/>
    </location>
</feature>
<dbReference type="InterPro" id="IPR019421">
    <property type="entry name" value="7TM_GPCR_serpentine_rcpt_Srd"/>
</dbReference>
<evidence type="ECO:0000256" key="2">
    <source>
        <dbReference type="ARBA" id="ARBA00009166"/>
    </source>
</evidence>
<keyword evidence="3 6" id="KW-0812">Transmembrane</keyword>
<gene>
    <name evidence="7" type="ORF">PENTCL1PPCAC_21859</name>
</gene>
<feature type="transmembrane region" description="Helical" evidence="6">
    <location>
        <begin position="42"/>
        <end position="61"/>
    </location>
</feature>
<dbReference type="Pfam" id="PF10317">
    <property type="entry name" value="7TM_GPCR_Srd"/>
    <property type="match status" value="1"/>
</dbReference>
<comment type="subcellular location">
    <subcellularLocation>
        <location evidence="1">Membrane</location>
        <topology evidence="1">Multi-pass membrane protein</topology>
    </subcellularLocation>
</comment>
<reference evidence="7" key="1">
    <citation type="submission" date="2023-10" db="EMBL/GenBank/DDBJ databases">
        <title>Genome assembly of Pristionchus species.</title>
        <authorList>
            <person name="Yoshida K."/>
            <person name="Sommer R.J."/>
        </authorList>
    </citation>
    <scope>NUCLEOTIDE SEQUENCE</scope>
    <source>
        <strain evidence="7">RS0144</strain>
    </source>
</reference>
<name>A0AAV5U0J0_9BILA</name>
<keyword evidence="8" id="KW-1185">Reference proteome</keyword>
<feature type="non-terminal residue" evidence="7">
    <location>
        <position position="1"/>
    </location>
</feature>
<dbReference type="SUPFAM" id="SSF81321">
    <property type="entry name" value="Family A G protein-coupled receptor-like"/>
    <property type="match status" value="1"/>
</dbReference>
<dbReference type="EMBL" id="BTSX01000005">
    <property type="protein sequence ID" value="GMS99684.1"/>
    <property type="molecule type" value="Genomic_DNA"/>
</dbReference>
<keyword evidence="5 6" id="KW-0472">Membrane</keyword>
<evidence type="ECO:0000256" key="3">
    <source>
        <dbReference type="ARBA" id="ARBA00022692"/>
    </source>
</evidence>
<dbReference type="AlphaFoldDB" id="A0AAV5U0J0"/>
<evidence type="ECO:0000256" key="6">
    <source>
        <dbReference type="SAM" id="Phobius"/>
    </source>
</evidence>
<evidence type="ECO:0000256" key="1">
    <source>
        <dbReference type="ARBA" id="ARBA00004141"/>
    </source>
</evidence>
<evidence type="ECO:0000313" key="7">
    <source>
        <dbReference type="EMBL" id="GMS99684.1"/>
    </source>
</evidence>
<organism evidence="7 8">
    <name type="scientific">Pristionchus entomophagus</name>
    <dbReference type="NCBI Taxonomy" id="358040"/>
    <lineage>
        <taxon>Eukaryota</taxon>
        <taxon>Metazoa</taxon>
        <taxon>Ecdysozoa</taxon>
        <taxon>Nematoda</taxon>
        <taxon>Chromadorea</taxon>
        <taxon>Rhabditida</taxon>
        <taxon>Rhabditina</taxon>
        <taxon>Diplogasteromorpha</taxon>
        <taxon>Diplogasteroidea</taxon>
        <taxon>Neodiplogasteridae</taxon>
        <taxon>Pristionchus</taxon>
    </lineage>
</organism>
<dbReference type="Proteomes" id="UP001432027">
    <property type="component" value="Unassembled WGS sequence"/>
</dbReference>
<sequence length="126" mass="14159">DIGLIASIARLSFACVAIITNGTLITLILARTPKKMKAFSIILLDFALSDLANSVMEILVLNLQYQTPVYLVNQTEGLCTYILPQLCFAFYGFQLHSFFNSVLAQPFSFYYRYRVLTKGDLSSRTV</sequence>
<comment type="similarity">
    <text evidence="2">Belongs to the nematode receptor-like protein srd family.</text>
</comment>
<proteinExistence type="inferred from homology"/>
<dbReference type="GO" id="GO:0016020">
    <property type="term" value="C:membrane"/>
    <property type="evidence" value="ECO:0007669"/>
    <property type="project" value="UniProtKB-SubCell"/>
</dbReference>
<comment type="caution">
    <text evidence="7">The sequence shown here is derived from an EMBL/GenBank/DDBJ whole genome shotgun (WGS) entry which is preliminary data.</text>
</comment>
<accession>A0AAV5U0J0</accession>
<evidence type="ECO:0000256" key="5">
    <source>
        <dbReference type="ARBA" id="ARBA00023136"/>
    </source>
</evidence>
<feature type="transmembrane region" description="Helical" evidence="6">
    <location>
        <begin position="81"/>
        <end position="104"/>
    </location>
</feature>
<protein>
    <recommendedName>
        <fullName evidence="9">G protein-coupled receptor</fullName>
    </recommendedName>
</protein>
<feature type="transmembrane region" description="Helical" evidence="6">
    <location>
        <begin position="6"/>
        <end position="30"/>
    </location>
</feature>